<dbReference type="EMBL" id="JAGDFL010000413">
    <property type="protein sequence ID" value="KAG7389284.1"/>
    <property type="molecule type" value="Genomic_DNA"/>
</dbReference>
<accession>A0A8T1WAK6</accession>
<dbReference type="AlphaFoldDB" id="A0A8T1WAK6"/>
<dbReference type="OrthoDB" id="167122at2759"/>
<sequence length="354" mass="41399">MEEETSIRYFSSGGYYVYSCPPDVDICLQIPGIDMASAERIRRSSLALLQTVNAINSDEDDEKEDHSVTDGEPKSSELSSPSTADEFNSDENDSVRNTSSSRLPVEVSNAALDLCPAIDTSMLESESEDEDEEESSESVAAIDSDTNDSEDGAVANKPNRTRYSPSRESWETDNLLVDRVDAIIRADMEELEAKKPWRFVFRCLDVPFEFKRKDDPFDIFFMRWDEFWHAHGRAVWERDFWQPLRPGSTEYHRRKTRQHRAMQAFRGLATDLVSRLGEDYRRWLAHALRDGWWYRTEPFTLRRLFLKDRQLYKEYLKCRARHRWPRGRKFLMERGLRPIWWAFSADMAATVTKT</sequence>
<evidence type="ECO:0000313" key="2">
    <source>
        <dbReference type="EMBL" id="KAG7389284.1"/>
    </source>
</evidence>
<feature type="compositionally biased region" description="Basic and acidic residues" evidence="1">
    <location>
        <begin position="64"/>
        <end position="75"/>
    </location>
</feature>
<reference evidence="2" key="1">
    <citation type="submission" date="2021-02" db="EMBL/GenBank/DDBJ databases">
        <authorList>
            <person name="Palmer J.M."/>
        </authorList>
    </citation>
    <scope>NUCLEOTIDE SEQUENCE</scope>
    <source>
        <strain evidence="2">SCRP23</strain>
    </source>
</reference>
<dbReference type="Proteomes" id="UP000693981">
    <property type="component" value="Unassembled WGS sequence"/>
</dbReference>
<feature type="region of interest" description="Disordered" evidence="1">
    <location>
        <begin position="123"/>
        <end position="168"/>
    </location>
</feature>
<feature type="compositionally biased region" description="Polar residues" evidence="1">
    <location>
        <begin position="76"/>
        <end position="86"/>
    </location>
</feature>
<comment type="caution">
    <text evidence="2">The sequence shown here is derived from an EMBL/GenBank/DDBJ whole genome shotgun (WGS) entry which is preliminary data.</text>
</comment>
<name>A0A8T1WAK6_9STRA</name>
<keyword evidence="3" id="KW-1185">Reference proteome</keyword>
<proteinExistence type="predicted"/>
<feature type="compositionally biased region" description="Acidic residues" evidence="1">
    <location>
        <begin position="125"/>
        <end position="136"/>
    </location>
</feature>
<evidence type="ECO:0000256" key="1">
    <source>
        <dbReference type="SAM" id="MobiDB-lite"/>
    </source>
</evidence>
<evidence type="ECO:0000313" key="3">
    <source>
        <dbReference type="Proteomes" id="UP000693981"/>
    </source>
</evidence>
<gene>
    <name evidence="2" type="ORF">PHYBOEH_007536</name>
</gene>
<feature type="region of interest" description="Disordered" evidence="1">
    <location>
        <begin position="57"/>
        <end position="103"/>
    </location>
</feature>
<organism evidence="2 3">
    <name type="scientific">Phytophthora boehmeriae</name>
    <dbReference type="NCBI Taxonomy" id="109152"/>
    <lineage>
        <taxon>Eukaryota</taxon>
        <taxon>Sar</taxon>
        <taxon>Stramenopiles</taxon>
        <taxon>Oomycota</taxon>
        <taxon>Peronosporomycetes</taxon>
        <taxon>Peronosporales</taxon>
        <taxon>Peronosporaceae</taxon>
        <taxon>Phytophthora</taxon>
    </lineage>
</organism>
<protein>
    <submittedName>
        <fullName evidence="2">Uncharacterized protein</fullName>
    </submittedName>
</protein>